<keyword evidence="6" id="KW-1185">Reference proteome</keyword>
<reference evidence="5 6" key="1">
    <citation type="submission" date="2015-09" db="EMBL/GenBank/DDBJ databases">
        <title>Draft genome of the parasitic nematode Teladorsagia circumcincta isolate WARC Sus (inbred).</title>
        <authorList>
            <person name="Mitreva M."/>
        </authorList>
    </citation>
    <scope>NUCLEOTIDE SEQUENCE [LARGE SCALE GENOMIC DNA]</scope>
    <source>
        <strain evidence="5 6">S</strain>
    </source>
</reference>
<dbReference type="GO" id="GO:0008295">
    <property type="term" value="P:spermidine biosynthetic process"/>
    <property type="evidence" value="ECO:0007669"/>
    <property type="project" value="TreeGrafter"/>
</dbReference>
<keyword evidence="3" id="KW-0620">Polyamine biosynthesis</keyword>
<feature type="domain" description="PABS" evidence="4">
    <location>
        <begin position="1"/>
        <end position="136"/>
    </location>
</feature>
<dbReference type="InterPro" id="IPR030374">
    <property type="entry name" value="PABS"/>
</dbReference>
<evidence type="ECO:0000313" key="5">
    <source>
        <dbReference type="EMBL" id="PIO62271.1"/>
    </source>
</evidence>
<sequence length="224" mass="25188">MLAHLPMFAHPNPKKVLIIGGGDGGILREVLKHPEVEHVTMCEIDRLNEFDVIITDSSDPVGPAESLFGKSYYELLRDSLNEHGVLSSQGESAWLHLGLIAHMVRFTRDLFANVQYAQSAVSTYPSGTMGYLICSKSELDVTVPSRMLTEADITRMNLRYYNSQVHSAAFVLPQFVKKELDVTVPSRMLTEVDITRMNLRYYNSQVHSAAFVLPQFVKKALEEK</sequence>
<evidence type="ECO:0000256" key="2">
    <source>
        <dbReference type="ARBA" id="ARBA00022679"/>
    </source>
</evidence>
<dbReference type="SUPFAM" id="SSF53335">
    <property type="entry name" value="S-adenosyl-L-methionine-dependent methyltransferases"/>
    <property type="match status" value="1"/>
</dbReference>
<dbReference type="GO" id="GO:0004766">
    <property type="term" value="F:spermidine synthase activity"/>
    <property type="evidence" value="ECO:0007669"/>
    <property type="project" value="TreeGrafter"/>
</dbReference>
<keyword evidence="2 3" id="KW-0808">Transferase</keyword>
<dbReference type="PROSITE" id="PS51006">
    <property type="entry name" value="PABS_2"/>
    <property type="match status" value="1"/>
</dbReference>
<dbReference type="AlphaFoldDB" id="A0A2G9TW68"/>
<dbReference type="PANTHER" id="PTHR11558">
    <property type="entry name" value="SPERMIDINE/SPERMINE SYNTHASE"/>
    <property type="match status" value="1"/>
</dbReference>
<feature type="active site" description="Proton acceptor" evidence="3">
    <location>
        <position position="56"/>
    </location>
</feature>
<proteinExistence type="inferred from homology"/>
<dbReference type="InterPro" id="IPR030373">
    <property type="entry name" value="PABS_CS"/>
</dbReference>
<dbReference type="OrthoDB" id="38125at2759"/>
<comment type="similarity">
    <text evidence="1">Belongs to the spermidine/spermine synthase family.</text>
</comment>
<dbReference type="Gene3D" id="3.40.50.150">
    <property type="entry name" value="Vaccinia Virus protein VP39"/>
    <property type="match status" value="3"/>
</dbReference>
<dbReference type="InterPro" id="IPR029063">
    <property type="entry name" value="SAM-dependent_MTases_sf"/>
</dbReference>
<evidence type="ECO:0000313" key="6">
    <source>
        <dbReference type="Proteomes" id="UP000230423"/>
    </source>
</evidence>
<organism evidence="5 6">
    <name type="scientific">Teladorsagia circumcincta</name>
    <name type="common">Brown stomach worm</name>
    <name type="synonym">Ostertagia circumcincta</name>
    <dbReference type="NCBI Taxonomy" id="45464"/>
    <lineage>
        <taxon>Eukaryota</taxon>
        <taxon>Metazoa</taxon>
        <taxon>Ecdysozoa</taxon>
        <taxon>Nematoda</taxon>
        <taxon>Chromadorea</taxon>
        <taxon>Rhabditida</taxon>
        <taxon>Rhabditina</taxon>
        <taxon>Rhabditomorpha</taxon>
        <taxon>Strongyloidea</taxon>
        <taxon>Trichostrongylidae</taxon>
        <taxon>Teladorsagia</taxon>
    </lineage>
</organism>
<name>A0A2G9TW68_TELCI</name>
<dbReference type="InterPro" id="IPR001045">
    <property type="entry name" value="Spermi_synthase"/>
</dbReference>
<dbReference type="PROSITE" id="PS01330">
    <property type="entry name" value="PABS_1"/>
    <property type="match status" value="1"/>
</dbReference>
<dbReference type="Proteomes" id="UP000230423">
    <property type="component" value="Unassembled WGS sequence"/>
</dbReference>
<dbReference type="Pfam" id="PF01564">
    <property type="entry name" value="Spermine_synth"/>
    <property type="match status" value="2"/>
</dbReference>
<dbReference type="EMBL" id="KZ352323">
    <property type="protein sequence ID" value="PIO62271.1"/>
    <property type="molecule type" value="Genomic_DNA"/>
</dbReference>
<dbReference type="PANTHER" id="PTHR11558:SF11">
    <property type="entry name" value="SPERMIDINE SYNTHASE"/>
    <property type="match status" value="1"/>
</dbReference>
<gene>
    <name evidence="5" type="ORF">TELCIR_16182</name>
</gene>
<evidence type="ECO:0000259" key="4">
    <source>
        <dbReference type="PROSITE" id="PS51006"/>
    </source>
</evidence>
<accession>A0A2G9TW68</accession>
<dbReference type="GO" id="GO:0005829">
    <property type="term" value="C:cytosol"/>
    <property type="evidence" value="ECO:0007669"/>
    <property type="project" value="TreeGrafter"/>
</dbReference>
<evidence type="ECO:0000256" key="3">
    <source>
        <dbReference type="PROSITE-ProRule" id="PRU00354"/>
    </source>
</evidence>
<evidence type="ECO:0000256" key="1">
    <source>
        <dbReference type="ARBA" id="ARBA00007867"/>
    </source>
</evidence>
<protein>
    <submittedName>
        <fullName evidence="5">Putative spermidine synthase</fullName>
    </submittedName>
</protein>